<dbReference type="Proteomes" id="UP001165060">
    <property type="component" value="Unassembled WGS sequence"/>
</dbReference>
<reference evidence="3 4" key="1">
    <citation type="journal article" date="2023" name="Commun. Biol.">
        <title>Genome analysis of Parmales, the sister group of diatoms, reveals the evolutionary specialization of diatoms from phago-mixotrophs to photoautotrophs.</title>
        <authorList>
            <person name="Ban H."/>
            <person name="Sato S."/>
            <person name="Yoshikawa S."/>
            <person name="Yamada K."/>
            <person name="Nakamura Y."/>
            <person name="Ichinomiya M."/>
            <person name="Sato N."/>
            <person name="Blanc-Mathieu R."/>
            <person name="Endo H."/>
            <person name="Kuwata A."/>
            <person name="Ogata H."/>
        </authorList>
    </citation>
    <scope>NUCLEOTIDE SEQUENCE [LARGE SCALE GENOMIC DNA]</scope>
</reference>
<accession>A0ABQ6N8D9</accession>
<evidence type="ECO:0000259" key="2">
    <source>
        <dbReference type="Pfam" id="PF00849"/>
    </source>
</evidence>
<dbReference type="EMBL" id="BRYB01001091">
    <property type="protein sequence ID" value="GMI42782.1"/>
    <property type="molecule type" value="Genomic_DNA"/>
</dbReference>
<sequence length="242" mass="26232">MYSHVSHAKGRWFGKSLLATFSAEFQTYPPGYYEQAIRSGRLHVNGQLVPTDYIISEHDTITHASHRHEPPVRSLDSFISAGPDFVAISKPPCLPCHPCGSYHFNSVSTILPPLLPPLATPAEARAKNTSRLFPIHRLDRLTSGVLLSGRNSAFSSAMGKAIQSGDVAKFYVAKVRGLLSAPPSSPSLLSDRANIDEMMRGLKANELPSKFSSITVDAGTEIVDKKKGVYVCGTPAEVTTKK</sequence>
<gene>
    <name evidence="3" type="ORF">TeGR_g10406</name>
</gene>
<evidence type="ECO:0000313" key="3">
    <source>
        <dbReference type="EMBL" id="GMI42782.1"/>
    </source>
</evidence>
<name>A0ABQ6N8D9_9STRA</name>
<proteinExistence type="predicted"/>
<dbReference type="PROSITE" id="PS50889">
    <property type="entry name" value="S4"/>
    <property type="match status" value="1"/>
</dbReference>
<feature type="non-terminal residue" evidence="3">
    <location>
        <position position="242"/>
    </location>
</feature>
<feature type="domain" description="Pseudouridine synthase RsuA/RluA-like" evidence="2">
    <location>
        <begin position="84"/>
        <end position="187"/>
    </location>
</feature>
<keyword evidence="4" id="KW-1185">Reference proteome</keyword>
<dbReference type="Pfam" id="PF00849">
    <property type="entry name" value="PseudoU_synth_2"/>
    <property type="match status" value="1"/>
</dbReference>
<dbReference type="InterPro" id="IPR050188">
    <property type="entry name" value="RluA_PseudoU_synthase"/>
</dbReference>
<dbReference type="InterPro" id="IPR006145">
    <property type="entry name" value="PsdUridine_synth_RsuA/RluA"/>
</dbReference>
<dbReference type="InterPro" id="IPR020103">
    <property type="entry name" value="PsdUridine_synth_cat_dom_sf"/>
</dbReference>
<protein>
    <recommendedName>
        <fullName evidence="2">Pseudouridine synthase RsuA/RluA-like domain-containing protein</fullName>
    </recommendedName>
</protein>
<organism evidence="3 4">
    <name type="scientific">Tetraparma gracilis</name>
    <dbReference type="NCBI Taxonomy" id="2962635"/>
    <lineage>
        <taxon>Eukaryota</taxon>
        <taxon>Sar</taxon>
        <taxon>Stramenopiles</taxon>
        <taxon>Ochrophyta</taxon>
        <taxon>Bolidophyceae</taxon>
        <taxon>Parmales</taxon>
        <taxon>Triparmaceae</taxon>
        <taxon>Tetraparma</taxon>
    </lineage>
</organism>
<dbReference type="SUPFAM" id="SSF55120">
    <property type="entry name" value="Pseudouridine synthase"/>
    <property type="match status" value="1"/>
</dbReference>
<evidence type="ECO:0000256" key="1">
    <source>
        <dbReference type="PROSITE-ProRule" id="PRU00182"/>
    </source>
</evidence>
<comment type="caution">
    <text evidence="3">The sequence shown here is derived from an EMBL/GenBank/DDBJ whole genome shotgun (WGS) entry which is preliminary data.</text>
</comment>
<dbReference type="PANTHER" id="PTHR21600">
    <property type="entry name" value="MITOCHONDRIAL RNA PSEUDOURIDINE SYNTHASE"/>
    <property type="match status" value="1"/>
</dbReference>
<keyword evidence="1" id="KW-0694">RNA-binding</keyword>
<dbReference type="Gene3D" id="3.30.2350.10">
    <property type="entry name" value="Pseudouridine synthase"/>
    <property type="match status" value="1"/>
</dbReference>
<dbReference type="PANTHER" id="PTHR21600:SF40">
    <property type="entry name" value="PSEUDOURIDYLATE SYNTHASE RPUSD2"/>
    <property type="match status" value="1"/>
</dbReference>
<evidence type="ECO:0000313" key="4">
    <source>
        <dbReference type="Proteomes" id="UP001165060"/>
    </source>
</evidence>